<dbReference type="EMBL" id="JGZP01000024">
    <property type="protein sequence ID" value="KFI94277.1"/>
    <property type="molecule type" value="Genomic_DNA"/>
</dbReference>
<keyword evidence="4" id="KW-1185">Reference proteome</keyword>
<evidence type="ECO:0000256" key="1">
    <source>
        <dbReference type="SAM" id="MobiDB-lite"/>
    </source>
</evidence>
<dbReference type="Proteomes" id="UP000029004">
    <property type="component" value="Unassembled WGS sequence"/>
</dbReference>
<feature type="domain" description="Antitoxin FitA-like ribbon-helix-helix" evidence="2">
    <location>
        <begin position="9"/>
        <end position="44"/>
    </location>
</feature>
<protein>
    <submittedName>
        <fullName evidence="3">DNA-binding protein</fullName>
    </submittedName>
</protein>
<reference evidence="3 4" key="1">
    <citation type="submission" date="2014-03" db="EMBL/GenBank/DDBJ databases">
        <title>Genomics of Bifidobacteria.</title>
        <authorList>
            <person name="Ventura M."/>
            <person name="Milani C."/>
            <person name="Lugli G.A."/>
        </authorList>
    </citation>
    <scope>NUCLEOTIDE SEQUENCE [LARGE SCALE GENOMIC DNA]</scope>
    <source>
        <strain evidence="3 4">DSM 23968</strain>
    </source>
</reference>
<proteinExistence type="predicted"/>
<dbReference type="SUPFAM" id="SSF47598">
    <property type="entry name" value="Ribbon-helix-helix"/>
    <property type="match status" value="1"/>
</dbReference>
<dbReference type="RefSeq" id="WP_034530109.1">
    <property type="nucleotide sequence ID" value="NZ_JGZP01000024.1"/>
</dbReference>
<dbReference type="InterPro" id="IPR010985">
    <property type="entry name" value="Ribbon_hlx_hlx"/>
</dbReference>
<dbReference type="InterPro" id="IPR053853">
    <property type="entry name" value="FitA-like_RHH"/>
</dbReference>
<keyword evidence="3" id="KW-0238">DNA-binding</keyword>
<comment type="caution">
    <text evidence="3">The sequence shown here is derived from an EMBL/GenBank/DDBJ whole genome shotgun (WGS) entry which is preliminary data.</text>
</comment>
<dbReference type="eggNOG" id="COG4691">
    <property type="taxonomic scope" value="Bacteria"/>
</dbReference>
<dbReference type="InterPro" id="IPR013321">
    <property type="entry name" value="Arc_rbn_hlx_hlx"/>
</dbReference>
<evidence type="ECO:0000313" key="3">
    <source>
        <dbReference type="EMBL" id="KFI94277.1"/>
    </source>
</evidence>
<dbReference type="GO" id="GO:0006355">
    <property type="term" value="P:regulation of DNA-templated transcription"/>
    <property type="evidence" value="ECO:0007669"/>
    <property type="project" value="InterPro"/>
</dbReference>
<accession>A0A087DFH7</accession>
<dbReference type="Gene3D" id="1.10.1220.10">
    <property type="entry name" value="Met repressor-like"/>
    <property type="match status" value="1"/>
</dbReference>
<sequence>MSTTETTGTITVRKVPADCLDTLKKMAKDNNRSMEAEVRSLLEDCTTEYLAHRITTSADLVAEMQRLLDGDGLGPDEELCLPRNTYDFGPRPVDLGLGDDDDDCGDDDDHRP</sequence>
<evidence type="ECO:0000313" key="4">
    <source>
        <dbReference type="Proteomes" id="UP000029004"/>
    </source>
</evidence>
<feature type="compositionally biased region" description="Acidic residues" evidence="1">
    <location>
        <begin position="97"/>
        <end position="112"/>
    </location>
</feature>
<name>A0A087DFH7_9BIFI</name>
<gene>
    <name evidence="3" type="ORF">BSTEL_2149</name>
</gene>
<dbReference type="GO" id="GO:0003677">
    <property type="term" value="F:DNA binding"/>
    <property type="evidence" value="ECO:0007669"/>
    <property type="project" value="UniProtKB-KW"/>
</dbReference>
<dbReference type="Pfam" id="PF22513">
    <property type="entry name" value="FitA-like_RHH"/>
    <property type="match status" value="1"/>
</dbReference>
<dbReference type="OrthoDB" id="3238326at2"/>
<evidence type="ECO:0000259" key="2">
    <source>
        <dbReference type="Pfam" id="PF22513"/>
    </source>
</evidence>
<organism evidence="3 4">
    <name type="scientific">Bifidobacterium stellenboschense</name>
    <dbReference type="NCBI Taxonomy" id="762211"/>
    <lineage>
        <taxon>Bacteria</taxon>
        <taxon>Bacillati</taxon>
        <taxon>Actinomycetota</taxon>
        <taxon>Actinomycetes</taxon>
        <taxon>Bifidobacteriales</taxon>
        <taxon>Bifidobacteriaceae</taxon>
        <taxon>Bifidobacterium</taxon>
    </lineage>
</organism>
<feature type="region of interest" description="Disordered" evidence="1">
    <location>
        <begin position="89"/>
        <end position="112"/>
    </location>
</feature>
<dbReference type="AlphaFoldDB" id="A0A087DFH7"/>